<dbReference type="InterPro" id="IPR036505">
    <property type="entry name" value="Amidase/PGRP_sf"/>
</dbReference>
<comment type="caution">
    <text evidence="2">The sequence shown here is derived from an EMBL/GenBank/DDBJ whole genome shotgun (WGS) entry which is preliminary data.</text>
</comment>
<evidence type="ECO:0000313" key="4">
    <source>
        <dbReference type="Proteomes" id="UP000247523"/>
    </source>
</evidence>
<dbReference type="Proteomes" id="UP000216411">
    <property type="component" value="Unassembled WGS sequence"/>
</dbReference>
<reference evidence="2 3" key="1">
    <citation type="journal article" date="2017" name="Genome Announc.">
        <title>Draft Genome Sequence of a Sporulating and Motile Strain of Lachnotalea glycerini Isolated from Water in Quebec City, Canada.</title>
        <authorList>
            <person name="Maheux A.F."/>
            <person name="Boudreau D.K."/>
            <person name="Berube E."/>
            <person name="Boissinot M."/>
            <person name="Raymond F."/>
            <person name="Brodeur S."/>
            <person name="Corbeil J."/>
            <person name="Isabel S."/>
            <person name="Omar R.F."/>
            <person name="Bergeron M.G."/>
        </authorList>
    </citation>
    <scope>NUCLEOTIDE SEQUENCE [LARGE SCALE GENOMIC DNA]</scope>
    <source>
        <strain evidence="2 3">CCRI-19302</strain>
    </source>
</reference>
<dbReference type="GO" id="GO:0009253">
    <property type="term" value="P:peptidoglycan catabolic process"/>
    <property type="evidence" value="ECO:0007669"/>
    <property type="project" value="InterPro"/>
</dbReference>
<dbReference type="AlphaFoldDB" id="A0A255IIC4"/>
<dbReference type="EMBL" id="QICS01000026">
    <property type="protein sequence ID" value="PXV84579.1"/>
    <property type="molecule type" value="Genomic_DNA"/>
</dbReference>
<dbReference type="SUPFAM" id="SSF55846">
    <property type="entry name" value="N-acetylmuramoyl-L-alanine amidase-like"/>
    <property type="match status" value="1"/>
</dbReference>
<reference evidence="1 4" key="2">
    <citation type="submission" date="2018-05" db="EMBL/GenBank/DDBJ databases">
        <title>Genomic Encyclopedia of Type Strains, Phase IV (KMG-IV): sequencing the most valuable type-strain genomes for metagenomic binning, comparative biology and taxonomic classification.</title>
        <authorList>
            <person name="Goeker M."/>
        </authorList>
    </citation>
    <scope>NUCLEOTIDE SEQUENCE [LARGE SCALE GENOMIC DNA]</scope>
    <source>
        <strain evidence="1 4">DSM 28816</strain>
    </source>
</reference>
<proteinExistence type="predicted"/>
<dbReference type="EMBL" id="NOKA02000111">
    <property type="protein sequence ID" value="RDY27361.1"/>
    <property type="molecule type" value="Genomic_DNA"/>
</dbReference>
<sequence>MENGKIKIDNGIQEVDFVVDKEGNLYIGRGHSYLANGNEVQAAGMMKVNSKGYVRCISGESGHYQPTVAQIKNYPQVIENIGVNTDGSWIRISEFETSMSNYVIDSHVVYNGPIKYMPQ</sequence>
<gene>
    <name evidence="1" type="ORF">C8E03_1262</name>
    <name evidence="2" type="ORF">CG710_020810</name>
</gene>
<evidence type="ECO:0000313" key="1">
    <source>
        <dbReference type="EMBL" id="PXV84579.1"/>
    </source>
</evidence>
<dbReference type="GO" id="GO:0008745">
    <property type="term" value="F:N-acetylmuramoyl-L-alanine amidase activity"/>
    <property type="evidence" value="ECO:0007669"/>
    <property type="project" value="InterPro"/>
</dbReference>
<keyword evidence="3" id="KW-1185">Reference proteome</keyword>
<name>A0A255IIC4_9FIRM</name>
<dbReference type="Proteomes" id="UP000247523">
    <property type="component" value="Unassembled WGS sequence"/>
</dbReference>
<reference evidence="2" key="3">
    <citation type="submission" date="2018-07" db="EMBL/GenBank/DDBJ databases">
        <authorList>
            <person name="Quirk P.G."/>
            <person name="Krulwich T.A."/>
        </authorList>
    </citation>
    <scope>NUCLEOTIDE SEQUENCE</scope>
    <source>
        <strain evidence="2">CCRI-19302</strain>
    </source>
</reference>
<evidence type="ECO:0000313" key="2">
    <source>
        <dbReference type="EMBL" id="RDY27361.1"/>
    </source>
</evidence>
<organism evidence="2 3">
    <name type="scientific">Lachnotalea glycerini</name>
    <dbReference type="NCBI Taxonomy" id="1763509"/>
    <lineage>
        <taxon>Bacteria</taxon>
        <taxon>Bacillati</taxon>
        <taxon>Bacillota</taxon>
        <taxon>Clostridia</taxon>
        <taxon>Lachnospirales</taxon>
        <taxon>Lachnospiraceae</taxon>
        <taxon>Lachnotalea</taxon>
    </lineage>
</organism>
<accession>A0A255IIC4</accession>
<evidence type="ECO:0000313" key="3">
    <source>
        <dbReference type="Proteomes" id="UP000216411"/>
    </source>
</evidence>
<protein>
    <submittedName>
        <fullName evidence="2">Uncharacterized protein</fullName>
    </submittedName>
</protein>